<accession>A0A1Q9F6C6</accession>
<sequence>MEEPSEQTTGTQGVASGPEVVDLDHEARIRQLEALVESLQQRLSNVERNHQLPNIPNDEAFQVQAEEVLRAEAASGNLDIPMPVKDGEGAMSPVSPGTSARGQRVSYTEVDRKARESYEWQASTWDLALFVGTDVLGKLGGVHTVILLLLTVFIQLVFVVIVQENFSQPLIDQSTVLDASRWRLSTGHRVFFYDSLTQASLVSRVCNFDSALDVSQGQVGWWTLAYQYLRDDQFFAGPVLAMVAVTLWFLMVSGDVVKTLDGGLVLDTEDEDEPKYTLTNLSRARKVWGAMLLLIRGSVACVLLYSGIALEIVLNVDDLLFNALAATPARYDPGSHDLSTALCGGKQNFVWVEDPLRMVSVAETWAYDSADQTVRNAHERNPLYIIVNDVVTHDINGTARLGSWQKMQDKRALDAWAEVSLSEAVDEIQPECQDAGSNHPGWYYLENILRRRHDEEGPPPPIGNLNCQTVARYCTSVSLETTWAPDDGRGIMTRMLCPDTCGCWSSVSPRLINTGCPTTCRAYDLTGESYKMTGRTSEFARFNCSEDMSLANINRDYPGVWEAWVEQLRAYSVVSGEAATQVAEIADEMEEYGCDISGNYTEIACYFDNPSLSEGQQPFQGSLGGH</sequence>
<feature type="transmembrane region" description="Helical" evidence="2">
    <location>
        <begin position="234"/>
        <end position="252"/>
    </location>
</feature>
<keyword evidence="4" id="KW-1185">Reference proteome</keyword>
<organism evidence="3 4">
    <name type="scientific">Symbiodinium microadriaticum</name>
    <name type="common">Dinoflagellate</name>
    <name type="synonym">Zooxanthella microadriatica</name>
    <dbReference type="NCBI Taxonomy" id="2951"/>
    <lineage>
        <taxon>Eukaryota</taxon>
        <taxon>Sar</taxon>
        <taxon>Alveolata</taxon>
        <taxon>Dinophyceae</taxon>
        <taxon>Suessiales</taxon>
        <taxon>Symbiodiniaceae</taxon>
        <taxon>Symbiodinium</taxon>
    </lineage>
</organism>
<evidence type="ECO:0000313" key="3">
    <source>
        <dbReference type="EMBL" id="OLQ15149.1"/>
    </source>
</evidence>
<name>A0A1Q9F6C6_SYMMI</name>
<evidence type="ECO:0000256" key="2">
    <source>
        <dbReference type="SAM" id="Phobius"/>
    </source>
</evidence>
<reference evidence="3 4" key="1">
    <citation type="submission" date="2016-02" db="EMBL/GenBank/DDBJ databases">
        <title>Genome analysis of coral dinoflagellate symbionts highlights evolutionary adaptations to a symbiotic lifestyle.</title>
        <authorList>
            <person name="Aranda M."/>
            <person name="Li Y."/>
            <person name="Liew Y.J."/>
            <person name="Baumgarten S."/>
            <person name="Simakov O."/>
            <person name="Wilson M."/>
            <person name="Piel J."/>
            <person name="Ashoor H."/>
            <person name="Bougouffa S."/>
            <person name="Bajic V.B."/>
            <person name="Ryu T."/>
            <person name="Ravasi T."/>
            <person name="Bayer T."/>
            <person name="Micklem G."/>
            <person name="Kim H."/>
            <person name="Bhak J."/>
            <person name="Lajeunesse T.C."/>
            <person name="Voolstra C.R."/>
        </authorList>
    </citation>
    <scope>NUCLEOTIDE SEQUENCE [LARGE SCALE GENOMIC DNA]</scope>
    <source>
        <strain evidence="3 4">CCMP2467</strain>
    </source>
</reference>
<evidence type="ECO:0000256" key="1">
    <source>
        <dbReference type="SAM" id="Coils"/>
    </source>
</evidence>
<gene>
    <name evidence="3" type="ORF">AK812_SmicGene602</name>
</gene>
<dbReference type="AlphaFoldDB" id="A0A1Q9F6C6"/>
<dbReference type="Proteomes" id="UP000186817">
    <property type="component" value="Unassembled WGS sequence"/>
</dbReference>
<dbReference type="EMBL" id="LSRX01000006">
    <property type="protein sequence ID" value="OLQ15149.1"/>
    <property type="molecule type" value="Genomic_DNA"/>
</dbReference>
<feature type="transmembrane region" description="Helical" evidence="2">
    <location>
        <begin position="287"/>
        <end position="308"/>
    </location>
</feature>
<keyword evidence="2" id="KW-1133">Transmembrane helix</keyword>
<protein>
    <submittedName>
        <fullName evidence="3">Uncharacterized protein</fullName>
    </submittedName>
</protein>
<dbReference type="OrthoDB" id="439146at2759"/>
<keyword evidence="2" id="KW-0472">Membrane</keyword>
<keyword evidence="1" id="KW-0175">Coiled coil</keyword>
<keyword evidence="2" id="KW-0812">Transmembrane</keyword>
<evidence type="ECO:0000313" key="4">
    <source>
        <dbReference type="Proteomes" id="UP000186817"/>
    </source>
</evidence>
<comment type="caution">
    <text evidence="3">The sequence shown here is derived from an EMBL/GenBank/DDBJ whole genome shotgun (WGS) entry which is preliminary data.</text>
</comment>
<feature type="coiled-coil region" evidence="1">
    <location>
        <begin position="22"/>
        <end position="49"/>
    </location>
</feature>
<proteinExistence type="predicted"/>
<feature type="transmembrane region" description="Helical" evidence="2">
    <location>
        <begin position="145"/>
        <end position="162"/>
    </location>
</feature>